<dbReference type="InterPro" id="IPR009865">
    <property type="entry name" value="Proacrosin-bd"/>
</dbReference>
<comment type="subcellular location">
    <subcellularLocation>
        <location evidence="1">Cytoplasmic vesicle</location>
        <location evidence="1">Secretory vesicle</location>
        <location evidence="1">Acrosome</location>
    </subcellularLocation>
</comment>
<organism evidence="9 10">
    <name type="scientific">Penelope pileata</name>
    <dbReference type="NCBI Taxonomy" id="1118817"/>
    <lineage>
        <taxon>Eukaryota</taxon>
        <taxon>Metazoa</taxon>
        <taxon>Chordata</taxon>
        <taxon>Craniata</taxon>
        <taxon>Vertebrata</taxon>
        <taxon>Euteleostomi</taxon>
        <taxon>Archelosauria</taxon>
        <taxon>Archosauria</taxon>
        <taxon>Dinosauria</taxon>
        <taxon>Saurischia</taxon>
        <taxon>Theropoda</taxon>
        <taxon>Coelurosauria</taxon>
        <taxon>Aves</taxon>
        <taxon>Neognathae</taxon>
        <taxon>Galloanserae</taxon>
        <taxon>Galliformes</taxon>
        <taxon>Cracidae</taxon>
        <taxon>Penelope</taxon>
    </lineage>
</organism>
<keyword evidence="10" id="KW-1185">Reference proteome</keyword>
<feature type="non-terminal residue" evidence="9">
    <location>
        <position position="90"/>
    </location>
</feature>
<reference evidence="9" key="1">
    <citation type="submission" date="2019-09" db="EMBL/GenBank/DDBJ databases">
        <title>Bird 10,000 Genomes (B10K) Project - Family phase.</title>
        <authorList>
            <person name="Zhang G."/>
        </authorList>
    </citation>
    <scope>NUCLEOTIDE SEQUENCE</scope>
    <source>
        <strain evidence="9">B10K-DU-001-08</strain>
        <tissue evidence="9">Muscle</tissue>
    </source>
</reference>
<evidence type="ECO:0000313" key="10">
    <source>
        <dbReference type="Proteomes" id="UP000613066"/>
    </source>
</evidence>
<dbReference type="AlphaFoldDB" id="A0A851NP20"/>
<dbReference type="EMBL" id="WBMW01003189">
    <property type="protein sequence ID" value="NXC44469.1"/>
    <property type="molecule type" value="Genomic_DNA"/>
</dbReference>
<dbReference type="PANTHER" id="PTHR21362:SF1">
    <property type="entry name" value="ACROSIN-BINDING PROTEIN"/>
    <property type="match status" value="1"/>
</dbReference>
<dbReference type="Pfam" id="PF07222">
    <property type="entry name" value="PBP_sp32"/>
    <property type="match status" value="1"/>
</dbReference>
<feature type="non-terminal residue" evidence="9">
    <location>
        <position position="1"/>
    </location>
</feature>
<evidence type="ECO:0000256" key="2">
    <source>
        <dbReference type="ARBA" id="ARBA00018940"/>
    </source>
</evidence>
<evidence type="ECO:0000256" key="8">
    <source>
        <dbReference type="ARBA" id="ARBA00045517"/>
    </source>
</evidence>
<dbReference type="Proteomes" id="UP000613066">
    <property type="component" value="Unassembled WGS sequence"/>
</dbReference>
<protein>
    <recommendedName>
        <fullName evidence="2">Acrosin-binding protein</fullName>
    </recommendedName>
    <alternativeName>
        <fullName evidence="6">Acrosin-binding protein, 60 kDa form</fullName>
    </alternativeName>
    <alternativeName>
        <fullName evidence="7">Proacrosin-binding protein sp32</fullName>
    </alternativeName>
</protein>
<evidence type="ECO:0000313" key="9">
    <source>
        <dbReference type="EMBL" id="NXC44469.1"/>
    </source>
</evidence>
<dbReference type="OrthoDB" id="9009946at2759"/>
<gene>
    <name evidence="9" type="primary">Acrbp</name>
    <name evidence="9" type="ORF">PENPIL_R13131</name>
</gene>
<dbReference type="PANTHER" id="PTHR21362">
    <property type="entry name" value="ACROSIN-BINDING PROTEIN"/>
    <property type="match status" value="1"/>
</dbReference>
<keyword evidence="4" id="KW-0732">Signal</keyword>
<name>A0A851NP20_9GALL</name>
<evidence type="ECO:0000256" key="1">
    <source>
        <dbReference type="ARBA" id="ARBA00004218"/>
    </source>
</evidence>
<dbReference type="GO" id="GO:0005634">
    <property type="term" value="C:nucleus"/>
    <property type="evidence" value="ECO:0007669"/>
    <property type="project" value="TreeGrafter"/>
</dbReference>
<accession>A0A851NP20</accession>
<dbReference type="GO" id="GO:0001669">
    <property type="term" value="C:acrosomal vesicle"/>
    <property type="evidence" value="ECO:0007669"/>
    <property type="project" value="UniProtKB-SubCell"/>
</dbReference>
<evidence type="ECO:0000256" key="7">
    <source>
        <dbReference type="ARBA" id="ARBA00033453"/>
    </source>
</evidence>
<comment type="function">
    <text evidence="8">Acrosomal protein that maintains proacrosin (pro-ACR) as an enzymatically inactive zymogen in the acrosome. Involved also in the acrosome formation.</text>
</comment>
<evidence type="ECO:0000256" key="5">
    <source>
        <dbReference type="ARBA" id="ARBA00023329"/>
    </source>
</evidence>
<evidence type="ECO:0000256" key="3">
    <source>
        <dbReference type="ARBA" id="ARBA00022553"/>
    </source>
</evidence>
<keyword evidence="5" id="KW-0968">Cytoplasmic vesicle</keyword>
<evidence type="ECO:0000256" key="6">
    <source>
        <dbReference type="ARBA" id="ARBA00032734"/>
    </source>
</evidence>
<proteinExistence type="predicted"/>
<comment type="caution">
    <text evidence="9">The sequence shown here is derived from an EMBL/GenBank/DDBJ whole genome shotgun (WGS) entry which is preliminary data.</text>
</comment>
<evidence type="ECO:0000256" key="4">
    <source>
        <dbReference type="ARBA" id="ARBA00022729"/>
    </source>
</evidence>
<keyword evidence="3" id="KW-0597">Phosphoprotein</keyword>
<sequence>AQRPGTPLSSQEYQQFFTSLRAVNRASTACHLRLLYGCQNPRVQRLDEHENHGAIPKGSICSELPGTPAFPSFCAFAFYRCTRRRYFIKV</sequence>